<evidence type="ECO:0000256" key="2">
    <source>
        <dbReference type="ARBA" id="ARBA00007128"/>
    </source>
</evidence>
<protein>
    <submittedName>
        <fullName evidence="8">Glycoside hydrolase family 15 protein</fullName>
    </submittedName>
</protein>
<keyword evidence="4" id="KW-0112">Calmodulin-binding</keyword>
<dbReference type="PANTHER" id="PTHR10749">
    <property type="entry name" value="PHOSPHORYLASE B KINASE REGULATORY SUBUNIT"/>
    <property type="match status" value="1"/>
</dbReference>
<dbReference type="SUPFAM" id="SSF48208">
    <property type="entry name" value="Six-hairpin glycosidases"/>
    <property type="match status" value="1"/>
</dbReference>
<comment type="pathway">
    <text evidence="1">Glycan biosynthesis; glycogen metabolism.</text>
</comment>
<accession>A0ABT7QQ74</accession>
<dbReference type="InterPro" id="IPR011613">
    <property type="entry name" value="GH15-like"/>
</dbReference>
<evidence type="ECO:0000259" key="7">
    <source>
        <dbReference type="Pfam" id="PF19292"/>
    </source>
</evidence>
<organism evidence="8 9">
    <name type="scientific">Sulfurovum xiamenensis</name>
    <dbReference type="NCBI Taxonomy" id="3019066"/>
    <lineage>
        <taxon>Bacteria</taxon>
        <taxon>Pseudomonadati</taxon>
        <taxon>Campylobacterota</taxon>
        <taxon>Epsilonproteobacteria</taxon>
        <taxon>Campylobacterales</taxon>
        <taxon>Sulfurovaceae</taxon>
        <taxon>Sulfurovum</taxon>
    </lineage>
</organism>
<evidence type="ECO:0000256" key="5">
    <source>
        <dbReference type="ARBA" id="ARBA00023277"/>
    </source>
</evidence>
<keyword evidence="9" id="KW-1185">Reference proteome</keyword>
<dbReference type="EMBL" id="JAQIBC010000002">
    <property type="protein sequence ID" value="MDM5263218.1"/>
    <property type="molecule type" value="Genomic_DNA"/>
</dbReference>
<comment type="caution">
    <text evidence="8">The sequence shown here is derived from an EMBL/GenBank/DDBJ whole genome shotgun (WGS) entry which is preliminary data.</text>
</comment>
<dbReference type="InterPro" id="IPR012341">
    <property type="entry name" value="6hp_glycosidase-like_sf"/>
</dbReference>
<dbReference type="Gene3D" id="1.50.10.10">
    <property type="match status" value="1"/>
</dbReference>
<evidence type="ECO:0000313" key="9">
    <source>
        <dbReference type="Proteomes" id="UP001169066"/>
    </source>
</evidence>
<evidence type="ECO:0000313" key="8">
    <source>
        <dbReference type="EMBL" id="MDM5263218.1"/>
    </source>
</evidence>
<keyword evidence="3" id="KW-0321">Glycogen metabolism</keyword>
<name>A0ABT7QQ74_9BACT</name>
<feature type="domain" description="Phosphorylase b kinase regulatory subunit alpha/beta C-terminal" evidence="7">
    <location>
        <begin position="827"/>
        <end position="1056"/>
    </location>
</feature>
<dbReference type="Pfam" id="PF00723">
    <property type="entry name" value="Glyco_hydro_15"/>
    <property type="match status" value="1"/>
</dbReference>
<evidence type="ECO:0000256" key="1">
    <source>
        <dbReference type="ARBA" id="ARBA00005131"/>
    </source>
</evidence>
<sequence length="1064" mass="121854">MNQDTLQATLDRHFLVVDKIILSRQDPITGLLPASTAVNAHGDYTDAWVRDNVYSILSVWGLALAYRKCDPHHHRTYLLSQSVVKLMRGLLTAMMRQSDRIEAFKKTHNPIDALHAKYGTKTGLAVVGDEEWGHLQLDASSLFLLMVSQMTASGLHIIYTMDEVDFVQNMVHYISHTYCTPDYGIWERGNKINHGNTEVNGSSVGMAKAALEALDGFNLFADLPNHEAVIHVVPSDIARSRFTLQGLLPRESNSKETDAALLSIIGYPAYAVEDTKLVKRTRDKIIKKLAGNYGCKRFLLDGHQSSIEDATRLHYEPSELREFEHIESEWPLFFTYLLLDALIRDEKEEIEQWKQKLQPLFVEQDGKKLLPELYIVPKESITAEKEDPGSQKRVANENIPLVWAQSLYMLCDMMLDGLLTPEDIDPLKRHQRIGHSFNTKPLVPVIAENASVKEKLVALGFESETIEEIKPIRILHADQLSMLHTFLGQNKKLSLSGRELMVARTMTTARVHFYGSEEIVFLPYYFNPHGFYFSADNQLLVEHFRASLKFLAMQWDARGNPIIPFFVRESMFSDGERGALVELLDDIQKEQSGTITLQTGPLKELLGLACIERIQDIHGFTFQAAEIVSNNRLGICLKETEIHTYLSPEEIQSLRDQDDAVLIEILLGEKNRLYKTYALEEMWQRKGADFVFSVKQENVTLSLFAQNLYELATVCHEWNLVRRIADLTKKYDDRIEDVLLDIVIRQKRLAVGRSYSGKATFSKPHESSDIVKTIMEYCGNNTAESVLTQEIILHLGYMIRNEPELFENMLTIRTWYFIQLLVGQISREENLHMADAYETLLSLAPHAIYDRLHRVLKSFKREVSLFLVHENLHASGTPSFESMKEGPAVRELGKVTDWSQWRYERGMVGPLSPVFYKDIWYLLHQCSGLVIGDKYNVQNRIGSELTLESTAGEQSFALKIDALLQSIYAPDYRQLNIELIESLARLFRENPDLHLENDLIMDVLIGHAVRISWEKDNALKHYNEHRSEAWKAFYQRSPVETDKAFLEAFMFLLSPQDSLHDLTV</sequence>
<gene>
    <name evidence="8" type="ORF">PF327_03335</name>
</gene>
<dbReference type="GO" id="GO:0016787">
    <property type="term" value="F:hydrolase activity"/>
    <property type="evidence" value="ECO:0007669"/>
    <property type="project" value="UniProtKB-KW"/>
</dbReference>
<dbReference type="PANTHER" id="PTHR10749:SF7">
    <property type="entry name" value="PHOSPHORYLASE B KINASE REGULATORY SUBUNIT ALPHA-RELATED"/>
    <property type="match status" value="1"/>
</dbReference>
<dbReference type="Proteomes" id="UP001169066">
    <property type="component" value="Unassembled WGS sequence"/>
</dbReference>
<dbReference type="Pfam" id="PF19292">
    <property type="entry name" value="KPBB_C"/>
    <property type="match status" value="1"/>
</dbReference>
<dbReference type="InterPro" id="IPR045583">
    <property type="entry name" value="KPBA/B_C"/>
</dbReference>
<keyword evidence="5" id="KW-0119">Carbohydrate metabolism</keyword>
<dbReference type="InterPro" id="IPR008734">
    <property type="entry name" value="PHK_A/B_su"/>
</dbReference>
<evidence type="ECO:0000256" key="3">
    <source>
        <dbReference type="ARBA" id="ARBA00022600"/>
    </source>
</evidence>
<reference evidence="8" key="1">
    <citation type="submission" date="2023-01" db="EMBL/GenBank/DDBJ databases">
        <title>Sulfurovum sp. XTW-4 genome assembly.</title>
        <authorList>
            <person name="Wang J."/>
        </authorList>
    </citation>
    <scope>NUCLEOTIDE SEQUENCE</scope>
    <source>
        <strain evidence="8">XTW-4</strain>
    </source>
</reference>
<proteinExistence type="inferred from homology"/>
<keyword evidence="8" id="KW-0378">Hydrolase</keyword>
<evidence type="ECO:0000259" key="6">
    <source>
        <dbReference type="Pfam" id="PF00723"/>
    </source>
</evidence>
<feature type="domain" description="GH15-like" evidence="6">
    <location>
        <begin position="20"/>
        <end position="814"/>
    </location>
</feature>
<evidence type="ECO:0000256" key="4">
    <source>
        <dbReference type="ARBA" id="ARBA00022860"/>
    </source>
</evidence>
<comment type="similarity">
    <text evidence="2">Belongs to the phosphorylase b kinase regulatory chain family.</text>
</comment>
<dbReference type="RefSeq" id="WP_289401332.1">
    <property type="nucleotide sequence ID" value="NZ_JAQIBC010000002.1"/>
</dbReference>
<dbReference type="InterPro" id="IPR008928">
    <property type="entry name" value="6-hairpin_glycosidase_sf"/>
</dbReference>